<reference evidence="3 4" key="1">
    <citation type="submission" date="2018-11" db="EMBL/GenBank/DDBJ databases">
        <title>the genome of Mesorhizobium tamadayense DSM 28320.</title>
        <authorList>
            <person name="Gao J."/>
        </authorList>
    </citation>
    <scope>NUCLEOTIDE SEQUENCE [LARGE SCALE GENOMIC DNA]</scope>
    <source>
        <strain evidence="3 4">DSM 28320</strain>
    </source>
</reference>
<proteinExistence type="predicted"/>
<dbReference type="InterPro" id="IPR050697">
    <property type="entry name" value="Adenylyl/Guanylyl_Cyclase_3/4"/>
</dbReference>
<dbReference type="OrthoDB" id="9807521at2"/>
<dbReference type="Gene3D" id="1.25.40.10">
    <property type="entry name" value="Tetratricopeptide repeat domain"/>
    <property type="match status" value="1"/>
</dbReference>
<evidence type="ECO:0000313" key="3">
    <source>
        <dbReference type="EMBL" id="RRH90966.1"/>
    </source>
</evidence>
<dbReference type="InterPro" id="IPR011990">
    <property type="entry name" value="TPR-like_helical_dom_sf"/>
</dbReference>
<dbReference type="PANTHER" id="PTHR43081">
    <property type="entry name" value="ADENYLATE CYCLASE, TERMINAL-DIFFERENTIATION SPECIFIC-RELATED"/>
    <property type="match status" value="1"/>
</dbReference>
<dbReference type="GO" id="GO:0004016">
    <property type="term" value="F:adenylate cyclase activity"/>
    <property type="evidence" value="ECO:0007669"/>
    <property type="project" value="UniProtKB-ARBA"/>
</dbReference>
<dbReference type="SUPFAM" id="SSF55073">
    <property type="entry name" value="Nucleotide cyclase"/>
    <property type="match status" value="1"/>
</dbReference>
<gene>
    <name evidence="3" type="ORF">EH240_32625</name>
</gene>
<feature type="domain" description="Guanylate cyclase" evidence="2">
    <location>
        <begin position="12"/>
        <end position="127"/>
    </location>
</feature>
<sequence length="643" mass="70189">MIVPPLNRKLLAILAADMVGYSKAMEIDEAGTIGRLRAIRADVTDTAIALHHGRIVKLLGDGALVVFDSVVDAVICAAEIQKAVAARNAGMPEPQRIVFRIGINLGDVALVDDDVYGDGVNVAARLQQLAEPGGVLISGTAFDHLQGKLDWSLDFAGEQQVKNISRPVRMYRLRLDGKRPRWTLRKAIPRWTRTAAAAIVLFALLGGGGTWWFFQPAPLGAKPSIAVLPFNNYGGDEATGRLADGLTEDIITDLAQFPELDVVARNSTQAYKGKSLDVRQVASALDVGYVLEGSIQRLAGRLRITAQLIDAKTGNHLWSERWDRPAEDVFAVQTEIAEQVTNRLGNGVGLIQGAGRAAAKRKRPDNLTVYDYYLLGTERIEKITVADEEEAITLLNLAVELDPGFARAWVELYHAHNILAGFGINPESEIKAAADVAERAVRLDPSDAEAHAVFGMSLKDKGDNARAKVELDTALRLAPGSAEILTFYSGFAAGFDEPERGAQLVDQVIRLDPNYPMWATGFYSTAYFMAGHYEDALKMLERKTPDNYGKWGWVVRSSSFAALGRIDEANASVRETLKRYPDLTVEGMVNDFSLSKTERGRFIETMPLAGFPLCAKPEALAELAKPVRLPECETREAQPLGQP</sequence>
<dbReference type="RefSeq" id="WP_125006280.1">
    <property type="nucleotide sequence ID" value="NZ_RQXT01000066.1"/>
</dbReference>
<comment type="caution">
    <text evidence="3">The sequence shown here is derived from an EMBL/GenBank/DDBJ whole genome shotgun (WGS) entry which is preliminary data.</text>
</comment>
<dbReference type="Gene3D" id="3.30.70.1230">
    <property type="entry name" value="Nucleotide cyclase"/>
    <property type="match status" value="1"/>
</dbReference>
<evidence type="ECO:0000256" key="1">
    <source>
        <dbReference type="SAM" id="Phobius"/>
    </source>
</evidence>
<accession>A0A3P3EY54</accession>
<feature type="transmembrane region" description="Helical" evidence="1">
    <location>
        <begin position="195"/>
        <end position="214"/>
    </location>
</feature>
<dbReference type="AlphaFoldDB" id="A0A3P3EY54"/>
<dbReference type="Proteomes" id="UP000273786">
    <property type="component" value="Unassembled WGS sequence"/>
</dbReference>
<keyword evidence="4" id="KW-1185">Reference proteome</keyword>
<keyword evidence="1" id="KW-0812">Transmembrane</keyword>
<name>A0A3P3EY54_9HYPH</name>
<dbReference type="PANTHER" id="PTHR43081:SF19">
    <property type="entry name" value="PH-SENSITIVE ADENYLATE CYCLASE RV1264"/>
    <property type="match status" value="1"/>
</dbReference>
<evidence type="ECO:0000313" key="4">
    <source>
        <dbReference type="Proteomes" id="UP000273786"/>
    </source>
</evidence>
<evidence type="ECO:0000259" key="2">
    <source>
        <dbReference type="PROSITE" id="PS50125"/>
    </source>
</evidence>
<keyword evidence="1" id="KW-0472">Membrane</keyword>
<dbReference type="PROSITE" id="PS50125">
    <property type="entry name" value="GUANYLATE_CYCLASE_2"/>
    <property type="match status" value="1"/>
</dbReference>
<dbReference type="GO" id="GO:0006171">
    <property type="term" value="P:cAMP biosynthetic process"/>
    <property type="evidence" value="ECO:0007669"/>
    <property type="project" value="TreeGrafter"/>
</dbReference>
<dbReference type="SUPFAM" id="SSF48452">
    <property type="entry name" value="TPR-like"/>
    <property type="match status" value="1"/>
</dbReference>
<dbReference type="InterPro" id="IPR029787">
    <property type="entry name" value="Nucleotide_cyclase"/>
</dbReference>
<dbReference type="InterPro" id="IPR001054">
    <property type="entry name" value="A/G_cyclase"/>
</dbReference>
<dbReference type="Gene3D" id="3.40.50.10070">
    <property type="entry name" value="TolB, N-terminal domain"/>
    <property type="match status" value="1"/>
</dbReference>
<dbReference type="EMBL" id="RQXT01000066">
    <property type="protein sequence ID" value="RRH90966.1"/>
    <property type="molecule type" value="Genomic_DNA"/>
</dbReference>
<dbReference type="SUPFAM" id="SSF52964">
    <property type="entry name" value="TolB, N-terminal domain"/>
    <property type="match status" value="1"/>
</dbReference>
<protein>
    <submittedName>
        <fullName evidence="3">Adenylate/guanylate cyclase domain-containing protein</fullName>
    </submittedName>
</protein>
<keyword evidence="1" id="KW-1133">Transmembrane helix</keyword>
<dbReference type="GO" id="GO:0035556">
    <property type="term" value="P:intracellular signal transduction"/>
    <property type="evidence" value="ECO:0007669"/>
    <property type="project" value="InterPro"/>
</dbReference>
<organism evidence="3 4">
    <name type="scientific">Mesorhizobium tamadayense</name>
    <dbReference type="NCBI Taxonomy" id="425306"/>
    <lineage>
        <taxon>Bacteria</taxon>
        <taxon>Pseudomonadati</taxon>
        <taxon>Pseudomonadota</taxon>
        <taxon>Alphaproteobacteria</taxon>
        <taxon>Hyphomicrobiales</taxon>
        <taxon>Phyllobacteriaceae</taxon>
        <taxon>Mesorhizobium</taxon>
    </lineage>
</organism>
<dbReference type="Pfam" id="PF00211">
    <property type="entry name" value="Guanylate_cyc"/>
    <property type="match status" value="1"/>
</dbReference>
<dbReference type="CDD" id="cd07302">
    <property type="entry name" value="CHD"/>
    <property type="match status" value="1"/>
</dbReference>